<dbReference type="EMBL" id="FTOR01000001">
    <property type="protein sequence ID" value="SIS75707.1"/>
    <property type="molecule type" value="Genomic_DNA"/>
</dbReference>
<evidence type="ECO:0000313" key="5">
    <source>
        <dbReference type="EMBL" id="SIS75707.1"/>
    </source>
</evidence>
<dbReference type="OrthoDB" id="9805913at2"/>
<evidence type="ECO:0000256" key="1">
    <source>
        <dbReference type="ARBA" id="ARBA00010164"/>
    </source>
</evidence>
<reference evidence="6" key="1">
    <citation type="submission" date="2017-01" db="EMBL/GenBank/DDBJ databases">
        <authorList>
            <person name="Varghese N."/>
            <person name="Submissions S."/>
        </authorList>
    </citation>
    <scope>NUCLEOTIDE SEQUENCE [LARGE SCALE GENOMIC DNA]</scope>
    <source>
        <strain evidence="6">DSM 21054</strain>
    </source>
</reference>
<feature type="domain" description="HipA-like C-terminal" evidence="4">
    <location>
        <begin position="62"/>
        <end position="306"/>
    </location>
</feature>
<dbReference type="PANTHER" id="PTHR37419:SF1">
    <property type="entry name" value="SERINE_THREONINE-PROTEIN KINASE TOXIN HIPA"/>
    <property type="match status" value="1"/>
</dbReference>
<evidence type="ECO:0000256" key="3">
    <source>
        <dbReference type="ARBA" id="ARBA00022777"/>
    </source>
</evidence>
<dbReference type="KEGG" id="fln:FLA_5647"/>
<evidence type="ECO:0000313" key="6">
    <source>
        <dbReference type="Proteomes" id="UP000186917"/>
    </source>
</evidence>
<dbReference type="Proteomes" id="UP000186917">
    <property type="component" value="Unassembled WGS sequence"/>
</dbReference>
<name>A0A173MQ27_9BACT</name>
<dbReference type="PANTHER" id="PTHR37419">
    <property type="entry name" value="SERINE/THREONINE-PROTEIN KINASE TOXIN HIPA"/>
    <property type="match status" value="1"/>
</dbReference>
<keyword evidence="2" id="KW-0808">Transferase</keyword>
<dbReference type="InterPro" id="IPR012893">
    <property type="entry name" value="HipA-like_C"/>
</dbReference>
<dbReference type="AlphaFoldDB" id="A0A173MQ27"/>
<dbReference type="STRING" id="477680.SAMN05421788_1011032"/>
<protein>
    <submittedName>
        <fullName evidence="5">Serine/threonine-protein kinase HipA</fullName>
    </submittedName>
</protein>
<dbReference type="GO" id="GO:0004674">
    <property type="term" value="F:protein serine/threonine kinase activity"/>
    <property type="evidence" value="ECO:0007669"/>
    <property type="project" value="TreeGrafter"/>
</dbReference>
<keyword evidence="3 5" id="KW-0418">Kinase</keyword>
<keyword evidence="6" id="KW-1185">Reference proteome</keyword>
<proteinExistence type="inferred from homology"/>
<gene>
    <name evidence="5" type="ORF">SAMN05421788_1011032</name>
</gene>
<dbReference type="RefSeq" id="WP_076376295.1">
    <property type="nucleotide sequence ID" value="NZ_AP017422.1"/>
</dbReference>
<dbReference type="Pfam" id="PF07804">
    <property type="entry name" value="HipA_C"/>
    <property type="match status" value="1"/>
</dbReference>
<evidence type="ECO:0000259" key="4">
    <source>
        <dbReference type="Pfam" id="PF07804"/>
    </source>
</evidence>
<organism evidence="5 6">
    <name type="scientific">Filimonas lacunae</name>
    <dbReference type="NCBI Taxonomy" id="477680"/>
    <lineage>
        <taxon>Bacteria</taxon>
        <taxon>Pseudomonadati</taxon>
        <taxon>Bacteroidota</taxon>
        <taxon>Chitinophagia</taxon>
        <taxon>Chitinophagales</taxon>
        <taxon>Chitinophagaceae</taxon>
        <taxon>Filimonas</taxon>
    </lineage>
</organism>
<comment type="similarity">
    <text evidence="1">Belongs to the HipA Ser/Thr kinase family.</text>
</comment>
<dbReference type="InterPro" id="IPR052028">
    <property type="entry name" value="HipA_Ser/Thr_kinase"/>
</dbReference>
<evidence type="ECO:0000256" key="2">
    <source>
        <dbReference type="ARBA" id="ARBA00022679"/>
    </source>
</evidence>
<dbReference type="Gene3D" id="1.10.1070.20">
    <property type="match status" value="1"/>
</dbReference>
<dbReference type="GO" id="GO:0005829">
    <property type="term" value="C:cytosol"/>
    <property type="evidence" value="ECO:0007669"/>
    <property type="project" value="TreeGrafter"/>
</dbReference>
<accession>A0A173MQ27</accession>
<sequence>MPLPEIKYCSCTLQPGFATYSAAGQLALFGSRTKNVSHILPFGSPGKSNELTRSYNEKRKVISISGVQEKYYLQLNKNTLSLGDRAGSHILKPIPTVRLERVSDLPANEHVSMQIARQVYGINTASCGIIFFEDGEPAYITRRFDFKPDGSGKYRLEDFAALLSKTPEREGDVFKYNAAYIDIAQQIQRYAAAAPVVLLEFFRIVVFNYLIGNGDAHLKNFSLMETEQGDFILSPAYDLLCTALHIDDSKLALHNGLYPGDYEEKSYATFGTYTRASFIVFAEMIGINTAVATKVVDKIIKGVPDAIALIDRSFLSEDAKYNYINILKDRQRCLLLSESAE</sequence>